<dbReference type="SUPFAM" id="SSF53098">
    <property type="entry name" value="Ribonuclease H-like"/>
    <property type="match status" value="1"/>
</dbReference>
<name>A0A1G6YD73_9BACT</name>
<gene>
    <name evidence="2" type="ORF">SAMN04488104_10972</name>
</gene>
<dbReference type="RefSeq" id="WP_240507895.1">
    <property type="nucleotide sequence ID" value="NZ_FNAC01000097.1"/>
</dbReference>
<dbReference type="GO" id="GO:0004519">
    <property type="term" value="F:endonuclease activity"/>
    <property type="evidence" value="ECO:0007669"/>
    <property type="project" value="UniProtKB-KW"/>
</dbReference>
<dbReference type="STRING" id="686796.SAMN04488104_10972"/>
<reference evidence="3" key="1">
    <citation type="submission" date="2016-10" db="EMBL/GenBank/DDBJ databases">
        <authorList>
            <person name="Varghese N."/>
            <person name="Submissions S."/>
        </authorList>
    </citation>
    <scope>NUCLEOTIDE SEQUENCE [LARGE SCALE GENOMIC DNA]</scope>
    <source>
        <strain evidence="3">DSM 23095</strain>
    </source>
</reference>
<keyword evidence="3" id="KW-1185">Reference proteome</keyword>
<dbReference type="InterPro" id="IPR012337">
    <property type="entry name" value="RNaseH-like_sf"/>
</dbReference>
<evidence type="ECO:0000259" key="1">
    <source>
        <dbReference type="Pfam" id="PF13546"/>
    </source>
</evidence>
<proteinExistence type="predicted"/>
<dbReference type="EMBL" id="FNAC01000097">
    <property type="protein sequence ID" value="SDD87953.1"/>
    <property type="molecule type" value="Genomic_DNA"/>
</dbReference>
<organism evidence="2 3">
    <name type="scientific">Algoriphagus faecimaris</name>
    <dbReference type="NCBI Taxonomy" id="686796"/>
    <lineage>
        <taxon>Bacteria</taxon>
        <taxon>Pseudomonadati</taxon>
        <taxon>Bacteroidota</taxon>
        <taxon>Cytophagia</taxon>
        <taxon>Cytophagales</taxon>
        <taxon>Cyclobacteriaceae</taxon>
        <taxon>Algoriphagus</taxon>
    </lineage>
</organism>
<keyword evidence="2" id="KW-0540">Nuclease</keyword>
<keyword evidence="2" id="KW-0255">Endonuclease</keyword>
<protein>
    <submittedName>
        <fullName evidence="2">DDE superfamily endonuclease</fullName>
    </submittedName>
</protein>
<evidence type="ECO:0000313" key="2">
    <source>
        <dbReference type="EMBL" id="SDD87953.1"/>
    </source>
</evidence>
<dbReference type="Proteomes" id="UP000199060">
    <property type="component" value="Unassembled WGS sequence"/>
</dbReference>
<dbReference type="AlphaFoldDB" id="A0A1G6YD73"/>
<dbReference type="InterPro" id="IPR038721">
    <property type="entry name" value="IS701-like_DDE_dom"/>
</dbReference>
<keyword evidence="2" id="KW-0378">Hydrolase</keyword>
<dbReference type="Pfam" id="PF13546">
    <property type="entry name" value="DDE_5"/>
    <property type="match status" value="1"/>
</dbReference>
<sequence length="468" mass="53156">MEGIFSECLSCFKQFRTWQRAGKLVNGVLSCMGRHTVTGWLTASGEQFKDWSAAYRLFKGDRMDIAGIFGVIRRKVVALADREQRYVFAHMDDTLLRKKGKNVFGARWLRDALGPPFQANLVWGQRFIQLSLSCFSKMGPVQARAIPVDLHHCPSVKKPGKAGGEQDWELFRETQKKAKLSVIGAQRIKLLRENLDQDGFTGKGLVVSVDGSYTNEAVLKKLPGNTILIGRIRKDCSLYLPAEPSTSGKGRKKVYGEPLPTPEQIRQSDDYSWVKVQAWAAGKVHEFQLKVIPTVRWRKAGNKDLKLVIIRPVSYRKTKKSRLLYRDPAYLICTEPELDLATLLQAYLWRWEIEVNFKDEKTILGCGEAQVRTQQACEKVPAFLTAVYSMLLLAAESAKNQVLPRPKWYKSEKSVRTTTGDILNQFRAINWANTSKINFSDFVNIQKKLQTLKKSDNPILSALFHARN</sequence>
<feature type="domain" description="Transposase IS701-like DDE" evidence="1">
    <location>
        <begin position="10"/>
        <end position="299"/>
    </location>
</feature>
<accession>A0A1G6YD73</accession>
<evidence type="ECO:0000313" key="3">
    <source>
        <dbReference type="Proteomes" id="UP000199060"/>
    </source>
</evidence>